<dbReference type="SUPFAM" id="SSF56235">
    <property type="entry name" value="N-terminal nucleophile aminohydrolases (Ntn hydrolases)"/>
    <property type="match status" value="1"/>
</dbReference>
<dbReference type="HOGENOM" id="CLU_021410_0_0_3"/>
<evidence type="ECO:0000256" key="4">
    <source>
        <dbReference type="ARBA" id="ARBA00048741"/>
    </source>
</evidence>
<feature type="domain" description="Asparagine synthetase" evidence="5">
    <location>
        <begin position="206"/>
        <end position="602"/>
    </location>
</feature>
<dbReference type="InterPro" id="IPR051786">
    <property type="entry name" value="ASN_synthetase/amidase"/>
</dbReference>
<keyword evidence="3" id="KW-0061">Asparagine biosynthesis</keyword>
<sequence>MKHWFCGFVIQDDCLLTNLPKPSNGKLLWEDTNYLWLCGDWKKRQVIKFSESLVKLAIIGSCLASYETVVKLFKKAVRESEYSQLMRLPGIYNLIVQDNADTYVFVDSAGVKTAFYAVHNSVITYSSLAIALQQLLKTEVDQSWLATFLSGSGTLSLVQKRTPFCGVQPIPPGHYLHISSGKLACKRYWYKPQEYKSFSDAAEYLHEQLLTAVEGRVNLYGNISSDLSGGFDSTTLALIASKALANQSKQLVTITEKTLSAIQSSDVKYAQQAASLYPNINPVMVEDFNLPSEYSGLESVPLIDIPDPVVLDMARIIYKMEIVKLSGSQLHINGEGGDAVLSSSCSYCVDLLKQAKIIGFLQHILGWSRLATCSPLPLIMSSINLNFSSYQQWLMQKIKNKTLLVTTSNNLTNLEETITWDSLPKSTSWYTNKLVDLVLEELYKWALIATPFADNPGEHQAIAIIQGMGSSIKAEQQVADIYDVNLESPFLDSSVIDACLSAKPEERTSPFAYKPLLIKAFQQDLPQSIFKRNTKGEYTADELIGFRENRHIIKEILNTSLLADMGLVDIKKLQTAMQYFSIRLSDNMSFFNTTLSLEIWLRRLAQNNYSFWSKEDF</sequence>
<gene>
    <name evidence="6" type="ORF">Cylst_4523</name>
</gene>
<dbReference type="InterPro" id="IPR001962">
    <property type="entry name" value="Asn_synthase"/>
</dbReference>
<accession>K9X3I2</accession>
<dbReference type="Proteomes" id="UP000010475">
    <property type="component" value="Chromosome"/>
</dbReference>
<proteinExistence type="predicted"/>
<dbReference type="EMBL" id="CP003642">
    <property type="protein sequence ID" value="AFZ26601.1"/>
    <property type="molecule type" value="Genomic_DNA"/>
</dbReference>
<dbReference type="SUPFAM" id="SSF52402">
    <property type="entry name" value="Adenine nucleotide alpha hydrolases-like"/>
    <property type="match status" value="1"/>
</dbReference>
<dbReference type="InterPro" id="IPR029055">
    <property type="entry name" value="Ntn_hydrolases_N"/>
</dbReference>
<dbReference type="KEGG" id="csg:Cylst_4523"/>
<keyword evidence="7" id="KW-1185">Reference proteome</keyword>
<dbReference type="Pfam" id="PF00733">
    <property type="entry name" value="Asn_synthase"/>
    <property type="match status" value="1"/>
</dbReference>
<evidence type="ECO:0000259" key="5">
    <source>
        <dbReference type="Pfam" id="PF00733"/>
    </source>
</evidence>
<evidence type="ECO:0000256" key="1">
    <source>
        <dbReference type="ARBA" id="ARBA00005187"/>
    </source>
</evidence>
<evidence type="ECO:0000256" key="3">
    <source>
        <dbReference type="ARBA" id="ARBA00022888"/>
    </source>
</evidence>
<reference evidence="6 7" key="1">
    <citation type="submission" date="2012-06" db="EMBL/GenBank/DDBJ databases">
        <title>Finished chromosome of genome of Cylindrospermum stagnale PCC 7417.</title>
        <authorList>
            <consortium name="US DOE Joint Genome Institute"/>
            <person name="Gugger M."/>
            <person name="Coursin T."/>
            <person name="Rippka R."/>
            <person name="Tandeau De Marsac N."/>
            <person name="Huntemann M."/>
            <person name="Wei C.-L."/>
            <person name="Han J."/>
            <person name="Detter J.C."/>
            <person name="Han C."/>
            <person name="Tapia R."/>
            <person name="Chen A."/>
            <person name="Kyrpides N."/>
            <person name="Mavromatis K."/>
            <person name="Markowitz V."/>
            <person name="Szeto E."/>
            <person name="Ivanova N."/>
            <person name="Pagani I."/>
            <person name="Pati A."/>
            <person name="Goodwin L."/>
            <person name="Nordberg H.P."/>
            <person name="Cantor M.N."/>
            <person name="Hua S.X."/>
            <person name="Woyke T."/>
            <person name="Kerfeld C.A."/>
        </authorList>
    </citation>
    <scope>NUCLEOTIDE SEQUENCE [LARGE SCALE GENOMIC DNA]</scope>
    <source>
        <strain evidence="6 7">PCC 7417</strain>
    </source>
</reference>
<dbReference type="AlphaFoldDB" id="K9X3I2"/>
<dbReference type="PANTHER" id="PTHR43284">
    <property type="entry name" value="ASPARAGINE SYNTHETASE (GLUTAMINE-HYDROLYZING)"/>
    <property type="match status" value="1"/>
</dbReference>
<protein>
    <recommendedName>
        <fullName evidence="2">asparagine synthase (glutamine-hydrolyzing)</fullName>
        <ecNumber evidence="2">6.3.5.4</ecNumber>
    </recommendedName>
</protein>
<keyword evidence="6" id="KW-0436">Ligase</keyword>
<organism evidence="6 7">
    <name type="scientific">Cylindrospermum stagnale PCC 7417</name>
    <dbReference type="NCBI Taxonomy" id="56107"/>
    <lineage>
        <taxon>Bacteria</taxon>
        <taxon>Bacillati</taxon>
        <taxon>Cyanobacteriota</taxon>
        <taxon>Cyanophyceae</taxon>
        <taxon>Nostocales</taxon>
        <taxon>Nostocaceae</taxon>
        <taxon>Cylindrospermum</taxon>
    </lineage>
</organism>
<dbReference type="Gene3D" id="3.40.50.620">
    <property type="entry name" value="HUPs"/>
    <property type="match status" value="1"/>
</dbReference>
<evidence type="ECO:0000256" key="2">
    <source>
        <dbReference type="ARBA" id="ARBA00012737"/>
    </source>
</evidence>
<dbReference type="STRING" id="56107.Cylst_4523"/>
<evidence type="ECO:0000313" key="6">
    <source>
        <dbReference type="EMBL" id="AFZ26601.1"/>
    </source>
</evidence>
<dbReference type="OrthoDB" id="7053173at2"/>
<comment type="catalytic activity">
    <reaction evidence="4">
        <text>L-aspartate + L-glutamine + ATP + H2O = L-asparagine + L-glutamate + AMP + diphosphate + H(+)</text>
        <dbReference type="Rhea" id="RHEA:12228"/>
        <dbReference type="ChEBI" id="CHEBI:15377"/>
        <dbReference type="ChEBI" id="CHEBI:15378"/>
        <dbReference type="ChEBI" id="CHEBI:29985"/>
        <dbReference type="ChEBI" id="CHEBI:29991"/>
        <dbReference type="ChEBI" id="CHEBI:30616"/>
        <dbReference type="ChEBI" id="CHEBI:33019"/>
        <dbReference type="ChEBI" id="CHEBI:58048"/>
        <dbReference type="ChEBI" id="CHEBI:58359"/>
        <dbReference type="ChEBI" id="CHEBI:456215"/>
        <dbReference type="EC" id="6.3.5.4"/>
    </reaction>
</comment>
<comment type="pathway">
    <text evidence="1">Amino-acid biosynthesis; L-asparagine biosynthesis; L-asparagine from L-aspartate (L-Gln route): step 1/1.</text>
</comment>
<dbReference type="EC" id="6.3.5.4" evidence="2"/>
<evidence type="ECO:0000313" key="7">
    <source>
        <dbReference type="Proteomes" id="UP000010475"/>
    </source>
</evidence>
<dbReference type="eggNOG" id="COG0367">
    <property type="taxonomic scope" value="Bacteria"/>
</dbReference>
<dbReference type="PANTHER" id="PTHR43284:SF1">
    <property type="entry name" value="ASPARAGINE SYNTHETASE"/>
    <property type="match status" value="1"/>
</dbReference>
<dbReference type="Gene3D" id="3.60.20.10">
    <property type="entry name" value="Glutamine Phosphoribosylpyrophosphate, subunit 1, domain 1"/>
    <property type="match status" value="1"/>
</dbReference>
<keyword evidence="3" id="KW-0028">Amino-acid biosynthesis</keyword>
<dbReference type="InterPro" id="IPR014729">
    <property type="entry name" value="Rossmann-like_a/b/a_fold"/>
</dbReference>
<dbReference type="NCBIfam" id="NF033561">
    <property type="entry name" value="macrolact_Ik_Al"/>
    <property type="match status" value="1"/>
</dbReference>
<dbReference type="RefSeq" id="WP_015209841.1">
    <property type="nucleotide sequence ID" value="NC_019757.1"/>
</dbReference>
<dbReference type="GO" id="GO:0004066">
    <property type="term" value="F:asparagine synthase (glutamine-hydrolyzing) activity"/>
    <property type="evidence" value="ECO:0007669"/>
    <property type="project" value="UniProtKB-EC"/>
</dbReference>
<dbReference type="GO" id="GO:0006529">
    <property type="term" value="P:asparagine biosynthetic process"/>
    <property type="evidence" value="ECO:0007669"/>
    <property type="project" value="UniProtKB-KW"/>
</dbReference>
<name>K9X3I2_9NOST</name>